<dbReference type="Pfam" id="PF00046">
    <property type="entry name" value="Homeodomain"/>
    <property type="match status" value="1"/>
</dbReference>
<organism evidence="11 12">
    <name type="scientific">Anopheles atroparvus</name>
    <name type="common">European mosquito</name>
    <dbReference type="NCBI Taxonomy" id="41427"/>
    <lineage>
        <taxon>Eukaryota</taxon>
        <taxon>Metazoa</taxon>
        <taxon>Ecdysozoa</taxon>
        <taxon>Arthropoda</taxon>
        <taxon>Hexapoda</taxon>
        <taxon>Insecta</taxon>
        <taxon>Pterygota</taxon>
        <taxon>Neoptera</taxon>
        <taxon>Endopterygota</taxon>
        <taxon>Diptera</taxon>
        <taxon>Nematocera</taxon>
        <taxon>Culicoidea</taxon>
        <taxon>Culicidae</taxon>
        <taxon>Anophelinae</taxon>
        <taxon>Anopheles</taxon>
    </lineage>
</organism>
<evidence type="ECO:0000256" key="7">
    <source>
        <dbReference type="RuleBase" id="RU361194"/>
    </source>
</evidence>
<dbReference type="SMART" id="SM00352">
    <property type="entry name" value="POU"/>
    <property type="match status" value="1"/>
</dbReference>
<proteinExistence type="inferred from homology"/>
<dbReference type="InterPro" id="IPR010982">
    <property type="entry name" value="Lambda_DNA-bd_dom_sf"/>
</dbReference>
<dbReference type="PANTHER" id="PTHR11636:SF76">
    <property type="entry name" value="PROTEIN NUBBIN"/>
    <property type="match status" value="1"/>
</dbReference>
<feature type="compositionally biased region" description="Low complexity" evidence="8">
    <location>
        <begin position="257"/>
        <end position="267"/>
    </location>
</feature>
<dbReference type="InterPro" id="IPR001356">
    <property type="entry name" value="HD"/>
</dbReference>
<sequence>MPLLVAPRSSHGVALVDHHLLQRQQQQPHQQQQHQSLHPLVSEDTLQQCRRVQESGESAAERFTMSKFKASSRHSLYRQFYGGDESPPYEKPEDSEPAEPEGREKPYGKVWLSNEAQWHHPIAMTPGQLPTPAVSGSSLSGAPHPPLSMVSLPPSSTSSSTSLLPQHQHLHLNSASLMSLREMMLQSPAGLGLLNADATGLGLLKRTMLESLPSGSSSSPFALGIPGQLSSSSSAATATATYSLPSMIPTSVASLSQQQQQQQQQHHQQIKKERDESDDAEMDEREEQLDERAAKHRRPPSPTASQLAHRPQLPASPFRMSDLPPSSSASSSSSSAYYRSNAQLHHHHHHIHQPSSATAAASGVTVGHQPHLYHAGGSGTSGTSGTTVAAALSHQRQLQRDSAERELNLNSSAGSGLRAKGERELLPASTAPHYHLHHLTHPHPHLPQFANHRNDMEFFRDREPHDDEDDERRRRMADSDTEQDEGRRQGQGQGADREHRDHRFSAMASRAERDPPDDVPSRKEHPTTARSKSSSPDLSIKTPKSPSPPRSHDDIDSDRDEGSDRENLSSPIQNERPERTTPLNLITDSSRRTPSPPQASSVPGGGLGVALAALQNHLPLSSLFLQNQLGLGGLAGLSGQDLGMLQQALQAQQASLQQQLQQYMLLQVQGSAAASANGNAAAAATAQAQAAAQFLMQNQVQQAVAQLQALQKQQQMKTTSSSTPTPGATATSSPLHSPSGSPGLHHHSTQTGSMIGASQTTPPNVNQMNVGGILTPSTPGSGPHTPQLQKLVTAPRALEPSPEETTDLEELEQFAKTFKQRRIKLGFTQGDVGLAMGKLYGNDFSQTTISRFEALNLSFKNMCKLKPLLQKWLEDADSSISNPGGCVGQQQRELVQCWTWNTDANRSPSSCRRIFSPAALSNTMATPETMGRRRKKRTSIETSVRVALEKAFLVNCKPTSEEISTLADNLCMEKEVVRVWFCNRRQKEKRINPPNGMESPTHSSASGELFPVANLVPGLPSPSSAAGGAGHYASHHQSHAGIKQE</sequence>
<feature type="region of interest" description="Disordered" evidence="8">
    <location>
        <begin position="79"/>
        <end position="105"/>
    </location>
</feature>
<dbReference type="InterPro" id="IPR017970">
    <property type="entry name" value="Homeobox_CS"/>
</dbReference>
<keyword evidence="3 5" id="KW-0371">Homeobox</keyword>
<feature type="compositionally biased region" description="Basic and acidic residues" evidence="8">
    <location>
        <begin position="550"/>
        <end position="567"/>
    </location>
</feature>
<dbReference type="Gene3D" id="1.10.260.40">
    <property type="entry name" value="lambda repressor-like DNA-binding domains"/>
    <property type="match status" value="1"/>
</dbReference>
<feature type="compositionally biased region" description="Polar residues" evidence="8">
    <location>
        <begin position="528"/>
        <end position="537"/>
    </location>
</feature>
<dbReference type="GO" id="GO:0048468">
    <property type="term" value="P:cell development"/>
    <property type="evidence" value="ECO:0007669"/>
    <property type="project" value="UniProtKB-ARBA"/>
</dbReference>
<feature type="compositionally biased region" description="Basic and acidic residues" evidence="8">
    <location>
        <begin position="398"/>
        <end position="407"/>
    </location>
</feature>
<feature type="compositionally biased region" description="Basic and acidic residues" evidence="8">
    <location>
        <begin position="461"/>
        <end position="488"/>
    </location>
</feature>
<feature type="compositionally biased region" description="Low complexity" evidence="8">
    <location>
        <begin position="355"/>
        <end position="364"/>
    </location>
</feature>
<feature type="region of interest" description="Disordered" evidence="8">
    <location>
        <begin position="461"/>
        <end position="603"/>
    </location>
</feature>
<feature type="domain" description="Homeobox" evidence="9">
    <location>
        <begin position="931"/>
        <end position="991"/>
    </location>
</feature>
<dbReference type="FunFam" id="1.10.260.40:FF:000001">
    <property type="entry name" value="POU domain protein"/>
    <property type="match status" value="1"/>
</dbReference>
<dbReference type="GO" id="GO:0000978">
    <property type="term" value="F:RNA polymerase II cis-regulatory region sequence-specific DNA binding"/>
    <property type="evidence" value="ECO:0007669"/>
    <property type="project" value="TreeGrafter"/>
</dbReference>
<evidence type="ECO:0000313" key="12">
    <source>
        <dbReference type="Proteomes" id="UP000075880"/>
    </source>
</evidence>
<feature type="compositionally biased region" description="Acidic residues" evidence="8">
    <location>
        <begin position="276"/>
        <end position="289"/>
    </location>
</feature>
<evidence type="ECO:0000259" key="10">
    <source>
        <dbReference type="PROSITE" id="PS51179"/>
    </source>
</evidence>
<feature type="compositionally biased region" description="Low complexity" evidence="8">
    <location>
        <begin position="326"/>
        <end position="336"/>
    </location>
</feature>
<comment type="similarity">
    <text evidence="7">Belongs to the POU transcription factor family.</text>
</comment>
<dbReference type="Pfam" id="PF00157">
    <property type="entry name" value="Pou"/>
    <property type="match status" value="1"/>
</dbReference>
<evidence type="ECO:0000313" key="11">
    <source>
        <dbReference type="EnsemblMetazoa" id="ENSAATROPP007224"/>
    </source>
</evidence>
<keyword evidence="2 5" id="KW-0238">DNA-binding</keyword>
<feature type="compositionally biased region" description="Basic and acidic residues" evidence="8">
    <location>
        <begin position="495"/>
        <end position="527"/>
    </location>
</feature>
<evidence type="ECO:0000256" key="5">
    <source>
        <dbReference type="PROSITE-ProRule" id="PRU00108"/>
    </source>
</evidence>
<evidence type="ECO:0000256" key="8">
    <source>
        <dbReference type="SAM" id="MobiDB-lite"/>
    </source>
</evidence>
<reference evidence="11" key="1">
    <citation type="submission" date="2024-04" db="UniProtKB">
        <authorList>
            <consortium name="EnsemblMetazoa"/>
        </authorList>
    </citation>
    <scope>IDENTIFICATION</scope>
    <source>
        <strain evidence="11">EBRO</strain>
    </source>
</reference>
<evidence type="ECO:0000256" key="1">
    <source>
        <dbReference type="ARBA" id="ARBA00004123"/>
    </source>
</evidence>
<feature type="domain" description="POU-specific" evidence="10">
    <location>
        <begin position="803"/>
        <end position="877"/>
    </location>
</feature>
<comment type="subcellular location">
    <subcellularLocation>
        <location evidence="1 5 6">Nucleus</location>
    </subcellularLocation>
</comment>
<dbReference type="InterPro" id="IPR050255">
    <property type="entry name" value="POU_domain_TF"/>
</dbReference>
<feature type="region of interest" description="Disordered" evidence="8">
    <location>
        <begin position="989"/>
        <end position="1045"/>
    </location>
</feature>
<keyword evidence="12" id="KW-1185">Reference proteome</keyword>
<dbReference type="PROSITE" id="PS51179">
    <property type="entry name" value="POU_3"/>
    <property type="match status" value="1"/>
</dbReference>
<dbReference type="Gene3D" id="1.10.10.60">
    <property type="entry name" value="Homeodomain-like"/>
    <property type="match status" value="1"/>
</dbReference>
<protein>
    <recommendedName>
        <fullName evidence="7">POU domain protein</fullName>
    </recommendedName>
</protein>
<feature type="region of interest" description="Disordered" evidence="8">
    <location>
        <begin position="715"/>
        <end position="787"/>
    </location>
</feature>
<dbReference type="PRINTS" id="PR00028">
    <property type="entry name" value="POUDOMAIN"/>
</dbReference>
<dbReference type="PROSITE" id="PS00027">
    <property type="entry name" value="HOMEOBOX_1"/>
    <property type="match status" value="1"/>
</dbReference>
<dbReference type="CDD" id="cd00086">
    <property type="entry name" value="homeodomain"/>
    <property type="match status" value="1"/>
</dbReference>
<feature type="compositionally biased region" description="Basic and acidic residues" evidence="8">
    <location>
        <begin position="88"/>
        <end position="105"/>
    </location>
</feature>
<dbReference type="GO" id="GO:0048699">
    <property type="term" value="P:generation of neurons"/>
    <property type="evidence" value="ECO:0007669"/>
    <property type="project" value="UniProtKB-ARBA"/>
</dbReference>
<feature type="region of interest" description="Disordered" evidence="8">
    <location>
        <begin position="394"/>
        <end position="420"/>
    </location>
</feature>
<keyword evidence="4 5" id="KW-0539">Nucleus</keyword>
<dbReference type="InterPro" id="IPR013847">
    <property type="entry name" value="POU"/>
</dbReference>
<dbReference type="EnsemblMetazoa" id="ENSAATROPT008046">
    <property type="protein sequence ID" value="ENSAATROPP007224"/>
    <property type="gene ID" value="ENSAATROPG006553"/>
</dbReference>
<dbReference type="PROSITE" id="PS00465">
    <property type="entry name" value="POU_2"/>
    <property type="match status" value="1"/>
</dbReference>
<feature type="compositionally biased region" description="Low complexity" evidence="8">
    <location>
        <begin position="715"/>
        <end position="743"/>
    </location>
</feature>
<feature type="compositionally biased region" description="Low complexity" evidence="8">
    <location>
        <begin position="1017"/>
        <end position="1026"/>
    </location>
</feature>
<feature type="compositionally biased region" description="Low complexity" evidence="8">
    <location>
        <begin position="147"/>
        <end position="165"/>
    </location>
</feature>
<dbReference type="PROSITE" id="PS00035">
    <property type="entry name" value="POU_1"/>
    <property type="match status" value="1"/>
</dbReference>
<evidence type="ECO:0000256" key="3">
    <source>
        <dbReference type="ARBA" id="ARBA00023155"/>
    </source>
</evidence>
<feature type="DNA-binding region" description="Homeobox" evidence="5">
    <location>
        <begin position="933"/>
        <end position="992"/>
    </location>
</feature>
<dbReference type="InterPro" id="IPR009057">
    <property type="entry name" value="Homeodomain-like_sf"/>
</dbReference>
<evidence type="ECO:0000256" key="2">
    <source>
        <dbReference type="ARBA" id="ARBA00023125"/>
    </source>
</evidence>
<evidence type="ECO:0000256" key="4">
    <source>
        <dbReference type="ARBA" id="ARBA00023242"/>
    </source>
</evidence>
<dbReference type="SUPFAM" id="SSF47413">
    <property type="entry name" value="lambda repressor-like DNA-binding domains"/>
    <property type="match status" value="1"/>
</dbReference>
<evidence type="ECO:0000256" key="6">
    <source>
        <dbReference type="RuleBase" id="RU000682"/>
    </source>
</evidence>
<feature type="compositionally biased region" description="Low complexity" evidence="8">
    <location>
        <begin position="775"/>
        <end position="786"/>
    </location>
</feature>
<feature type="region of interest" description="Disordered" evidence="8">
    <location>
        <begin position="122"/>
        <end position="165"/>
    </location>
</feature>
<dbReference type="AlphaFoldDB" id="A0AAG5D8M9"/>
<dbReference type="PANTHER" id="PTHR11636">
    <property type="entry name" value="POU DOMAIN"/>
    <property type="match status" value="1"/>
</dbReference>
<dbReference type="GO" id="GO:0001228">
    <property type="term" value="F:DNA-binding transcription activator activity, RNA polymerase II-specific"/>
    <property type="evidence" value="ECO:0007669"/>
    <property type="project" value="UniProtKB-ARBA"/>
</dbReference>
<dbReference type="PROSITE" id="PS50071">
    <property type="entry name" value="HOMEOBOX_2"/>
    <property type="match status" value="1"/>
</dbReference>
<dbReference type="SMART" id="SM00389">
    <property type="entry name" value="HOX"/>
    <property type="match status" value="1"/>
</dbReference>
<evidence type="ECO:0000259" key="9">
    <source>
        <dbReference type="PROSITE" id="PS50071"/>
    </source>
</evidence>
<dbReference type="InterPro" id="IPR000327">
    <property type="entry name" value="POU_dom"/>
</dbReference>
<dbReference type="SUPFAM" id="SSF46689">
    <property type="entry name" value="Homeodomain-like"/>
    <property type="match status" value="1"/>
</dbReference>
<keyword evidence="7" id="KW-0804">Transcription</keyword>
<accession>A0AAG5D8M9</accession>
<name>A0AAG5D8M9_ANOAO</name>
<feature type="region of interest" description="Disordered" evidence="8">
    <location>
        <begin position="251"/>
        <end position="364"/>
    </location>
</feature>
<dbReference type="GO" id="GO:0005634">
    <property type="term" value="C:nucleus"/>
    <property type="evidence" value="ECO:0007669"/>
    <property type="project" value="UniProtKB-SubCell"/>
</dbReference>
<dbReference type="Proteomes" id="UP000075880">
    <property type="component" value="Unassembled WGS sequence"/>
</dbReference>
<feature type="compositionally biased region" description="Polar residues" evidence="8">
    <location>
        <begin position="749"/>
        <end position="769"/>
    </location>
</feature>